<dbReference type="EMBL" id="CP123872">
    <property type="protein sequence ID" value="WND01925.1"/>
    <property type="molecule type" value="Genomic_DNA"/>
</dbReference>
<evidence type="ECO:0000313" key="2">
    <source>
        <dbReference type="EMBL" id="WND01925.1"/>
    </source>
</evidence>
<sequence length="249" mass="29275">MILRKFIKHVSEQNWVAVGLDVIVVIVGIFLGMQVTNWNEGKKQESLEQEYIARLHRDLTTTIKNTEYNIRWDEARYQSEMIIKKSLDEGKLEEKDLQVFSTGLFYLGFRNELALSWQTFEELKSTGLLSIIQDKTLLKDLGNLEDAYYRRKNILNSIEDLNSTITSPLIDFYYVKSVARNQATLVFDFEKISQNKKFKNIVSNITWRTHEMSEFRMYHYKQVKRVLASVEAIMEQQNIKELPLNEGQS</sequence>
<keyword evidence="1" id="KW-0812">Transmembrane</keyword>
<keyword evidence="3" id="KW-1185">Reference proteome</keyword>
<dbReference type="Proteomes" id="UP001268683">
    <property type="component" value="Chromosome"/>
</dbReference>
<feature type="transmembrane region" description="Helical" evidence="1">
    <location>
        <begin position="15"/>
        <end position="33"/>
    </location>
</feature>
<organism evidence="2 3">
    <name type="scientific">Temperatibacter marinus</name>
    <dbReference type="NCBI Taxonomy" id="1456591"/>
    <lineage>
        <taxon>Bacteria</taxon>
        <taxon>Pseudomonadati</taxon>
        <taxon>Pseudomonadota</taxon>
        <taxon>Alphaproteobacteria</taxon>
        <taxon>Kordiimonadales</taxon>
        <taxon>Temperatibacteraceae</taxon>
        <taxon>Temperatibacter</taxon>
    </lineage>
</organism>
<reference evidence="2" key="1">
    <citation type="submission" date="2023-04" db="EMBL/GenBank/DDBJ databases">
        <title>Complete genome sequence of Temperatibacter marinus.</title>
        <authorList>
            <person name="Rong J.-C."/>
            <person name="Yi M.-L."/>
            <person name="Zhao Q."/>
        </authorList>
    </citation>
    <scope>NUCLEOTIDE SEQUENCE</scope>
    <source>
        <strain evidence="2">NBRC 110045</strain>
    </source>
</reference>
<name>A0AA52H9Q2_9PROT</name>
<keyword evidence="1" id="KW-1133">Transmembrane helix</keyword>
<dbReference type="AlphaFoldDB" id="A0AA52H9Q2"/>
<gene>
    <name evidence="2" type="ORF">QGN29_10225</name>
</gene>
<protein>
    <submittedName>
        <fullName evidence="2">Uncharacterized protein</fullName>
    </submittedName>
</protein>
<dbReference type="KEGG" id="tmk:QGN29_10225"/>
<evidence type="ECO:0000313" key="3">
    <source>
        <dbReference type="Proteomes" id="UP001268683"/>
    </source>
</evidence>
<accession>A0AA52H9Q2</accession>
<proteinExistence type="predicted"/>
<keyword evidence="1" id="KW-0472">Membrane</keyword>
<dbReference type="RefSeq" id="WP_310797755.1">
    <property type="nucleotide sequence ID" value="NZ_CP123872.1"/>
</dbReference>
<evidence type="ECO:0000256" key="1">
    <source>
        <dbReference type="SAM" id="Phobius"/>
    </source>
</evidence>